<name>A0AA39Y2B8_9PEZI</name>
<evidence type="ECO:0000313" key="2">
    <source>
        <dbReference type="EMBL" id="KAK0644140.1"/>
    </source>
</evidence>
<reference evidence="2" key="1">
    <citation type="submission" date="2023-06" db="EMBL/GenBank/DDBJ databases">
        <title>Genome-scale phylogeny and comparative genomics of the fungal order Sordariales.</title>
        <authorList>
            <consortium name="Lawrence Berkeley National Laboratory"/>
            <person name="Hensen N."/>
            <person name="Bonometti L."/>
            <person name="Westerberg I."/>
            <person name="Brannstrom I.O."/>
            <person name="Guillou S."/>
            <person name="Cros-Aarteil S."/>
            <person name="Calhoun S."/>
            <person name="Haridas S."/>
            <person name="Kuo A."/>
            <person name="Mondo S."/>
            <person name="Pangilinan J."/>
            <person name="Riley R."/>
            <person name="Labutti K."/>
            <person name="Andreopoulos B."/>
            <person name="Lipzen A."/>
            <person name="Chen C."/>
            <person name="Yanf M."/>
            <person name="Daum C."/>
            <person name="Ng V."/>
            <person name="Clum A."/>
            <person name="Steindorff A."/>
            <person name="Ohm R."/>
            <person name="Martin F."/>
            <person name="Silar P."/>
            <person name="Natvig D."/>
            <person name="Lalanne C."/>
            <person name="Gautier V."/>
            <person name="Ament-Velasquez S.L."/>
            <person name="Kruys A."/>
            <person name="Hutchinson M.I."/>
            <person name="Powell A.J."/>
            <person name="Barry K."/>
            <person name="Miller A.N."/>
            <person name="Grigoriev I.V."/>
            <person name="Debuchy R."/>
            <person name="Gladieux P."/>
            <person name="Thoren M.H."/>
            <person name="Johannesson H."/>
        </authorList>
    </citation>
    <scope>NUCLEOTIDE SEQUENCE</scope>
    <source>
        <strain evidence="2">SMH2532-1</strain>
    </source>
</reference>
<accession>A0AA39Y2B8</accession>
<keyword evidence="1" id="KW-0812">Transmembrane</keyword>
<gene>
    <name evidence="2" type="ORF">B0T16DRAFT_392542</name>
</gene>
<dbReference type="AlphaFoldDB" id="A0AA39Y2B8"/>
<sequence length="701" mass="78031">MSMEVSSNSDFKFPREPFSPYQDVSVPLMPVGQSAWGGYFPQHTRPAATEREKYTAWRLLVDLASIAWIAPIVVAIYINANNWIVGRGVSCKSLHPNPYCRGGLFTADRHQRLVVLNEEDRAILAALQLASKALETWFAIIATSIIFSVTMHLAKSPDGIPLGYLFTHVSFPDVLGLFDKSLWTSWAGTRRRESVLRLWGFIFLVVLLCVTNNLMGPATAILIIPQINSHVITLPAKERFDETLAARSPAIANMLSECNATELATGNFNCTSIYASSLDEMSSGSKLRVEMFLRGWTPGPIITEHDAMLFTLNATQSDVGSIIVWVPNRRALSEITADLIEVEAVQGLYLPNDTSQVLATFGRKPDPVLFDHFNNTLDITLHRMSPSLGFNDVCARASRVFNYPVSVNQSVLCVNLTFPESQYMVSCSRTGSGWGDTGWTQSQFFIADVDASSKPNNVSVDVYTTDKEVLFENRDPSCEEGSFPCDWDNIFSRGVGPQADLGLTVYEYPQQLVLYSQTHSLGHHTVFCKTTAHLSFPEYVSNVFRDENPIHLVQIRAPPSNKSYNAIRFHSDWIPAAWSIEGPSDVVEATRPAAVNLVSALKSIGSPPPTANDTDHTLLAFQAQHEVMTFHAMTFVNFSTVEVLPGDLDDDPARPFLQVSKTLRVYMYDSKSPNSWFWALMQSRLKGGSHFWVDDESDRMP</sequence>
<keyword evidence="1" id="KW-1133">Transmembrane helix</keyword>
<organism evidence="2 3">
    <name type="scientific">Cercophora newfieldiana</name>
    <dbReference type="NCBI Taxonomy" id="92897"/>
    <lineage>
        <taxon>Eukaryota</taxon>
        <taxon>Fungi</taxon>
        <taxon>Dikarya</taxon>
        <taxon>Ascomycota</taxon>
        <taxon>Pezizomycotina</taxon>
        <taxon>Sordariomycetes</taxon>
        <taxon>Sordariomycetidae</taxon>
        <taxon>Sordariales</taxon>
        <taxon>Lasiosphaeriaceae</taxon>
        <taxon>Cercophora</taxon>
    </lineage>
</organism>
<evidence type="ECO:0000256" key="1">
    <source>
        <dbReference type="SAM" id="Phobius"/>
    </source>
</evidence>
<keyword evidence="1" id="KW-0472">Membrane</keyword>
<feature type="transmembrane region" description="Helical" evidence="1">
    <location>
        <begin position="59"/>
        <end position="78"/>
    </location>
</feature>
<proteinExistence type="predicted"/>
<evidence type="ECO:0000313" key="3">
    <source>
        <dbReference type="Proteomes" id="UP001174936"/>
    </source>
</evidence>
<comment type="caution">
    <text evidence="2">The sequence shown here is derived from an EMBL/GenBank/DDBJ whole genome shotgun (WGS) entry which is preliminary data.</text>
</comment>
<protein>
    <submittedName>
        <fullName evidence="2">Uncharacterized protein</fullName>
    </submittedName>
</protein>
<dbReference type="Proteomes" id="UP001174936">
    <property type="component" value="Unassembled WGS sequence"/>
</dbReference>
<feature type="transmembrane region" description="Helical" evidence="1">
    <location>
        <begin position="198"/>
        <end position="224"/>
    </location>
</feature>
<dbReference type="EMBL" id="JAULSV010000005">
    <property type="protein sequence ID" value="KAK0644140.1"/>
    <property type="molecule type" value="Genomic_DNA"/>
</dbReference>
<keyword evidence="3" id="KW-1185">Reference proteome</keyword>